<dbReference type="GeneID" id="23568022"/>
<dbReference type="EMBL" id="CM003152">
    <property type="protein sequence ID" value="KIS67545.1"/>
    <property type="molecule type" value="Genomic_DNA"/>
</dbReference>
<dbReference type="InterPro" id="IPR018800">
    <property type="entry name" value="PRCC"/>
</dbReference>
<feature type="region of interest" description="Disordered" evidence="1">
    <location>
        <begin position="306"/>
        <end position="325"/>
    </location>
</feature>
<evidence type="ECO:0000313" key="3">
    <source>
        <dbReference type="Proteomes" id="UP000000561"/>
    </source>
</evidence>
<feature type="compositionally biased region" description="Basic and acidic residues" evidence="1">
    <location>
        <begin position="138"/>
        <end position="153"/>
    </location>
</feature>
<keyword evidence="3" id="KW-1185">Reference proteome</keyword>
<dbReference type="RefSeq" id="XP_011391023.1">
    <property type="nucleotide sequence ID" value="XM_011392721.1"/>
</dbReference>
<dbReference type="Pfam" id="PF10253">
    <property type="entry name" value="PRCC"/>
    <property type="match status" value="1"/>
</dbReference>
<organism evidence="2 3">
    <name type="scientific">Mycosarcoma maydis</name>
    <name type="common">Corn smut fungus</name>
    <name type="synonym">Ustilago maydis</name>
    <dbReference type="NCBI Taxonomy" id="5270"/>
    <lineage>
        <taxon>Eukaryota</taxon>
        <taxon>Fungi</taxon>
        <taxon>Dikarya</taxon>
        <taxon>Basidiomycota</taxon>
        <taxon>Ustilaginomycotina</taxon>
        <taxon>Ustilaginomycetes</taxon>
        <taxon>Ustilaginales</taxon>
        <taxon>Ustilaginaceae</taxon>
        <taxon>Mycosarcoma</taxon>
    </lineage>
</organism>
<name>A0A0D1DYG8_MYCMD</name>
<feature type="region of interest" description="Disordered" evidence="1">
    <location>
        <begin position="1"/>
        <end position="30"/>
    </location>
</feature>
<protein>
    <recommendedName>
        <fullName evidence="4">Mitotic checkpoint regulator, MAD2B-interacting-domain-containing protein</fullName>
    </recommendedName>
</protein>
<proteinExistence type="predicted"/>
<accession>A0A0D1DYG8</accession>
<dbReference type="VEuPathDB" id="FungiDB:UMAG_12276"/>
<dbReference type="OrthoDB" id="2555634at2759"/>
<feature type="compositionally biased region" description="Low complexity" evidence="1">
    <location>
        <begin position="216"/>
        <end position="252"/>
    </location>
</feature>
<feature type="compositionally biased region" description="Basic and acidic residues" evidence="1">
    <location>
        <begin position="95"/>
        <end position="104"/>
    </location>
</feature>
<feature type="region of interest" description="Disordered" evidence="1">
    <location>
        <begin position="45"/>
        <end position="267"/>
    </location>
</feature>
<feature type="compositionally biased region" description="Low complexity" evidence="1">
    <location>
        <begin position="53"/>
        <end position="70"/>
    </location>
</feature>
<evidence type="ECO:0000313" key="2">
    <source>
        <dbReference type="EMBL" id="KIS67545.1"/>
    </source>
</evidence>
<dbReference type="AlphaFoldDB" id="A0A0D1DYG8"/>
<sequence length="475" mass="49480">MASVLASLTSYNSDSDDDAGPSRDAVSSAATVAAAKPASCKLDSLLPSPRAGLASQLPVPSSSSSPSRLSLPPPASSSKRKVIKVESFKSYNGSDDTHDLDRVAESGISSKKPKLGSSIASGSSVKHSLFGMLPAPKRSNDEVLAERNQEAQTKKAAKSMNEIDAPLTEAPEAPLKIHEPAVSAASPDQQDDSAAAANSRPKAKNNDAFRAMLGLKPAANKPDAPAAASSDRASKSSDSTTSTQALTSTSSTEAPLASSHFEPSSSKTEAAASVDFFSLDTARPLNSDAPTSHTPSFCVSSAPVIDQSEGQPSADAVDSTHSASEYPGWQLDHDGLWVPITAEAQAQFVAYQQSLVRSSLASSSKSTPNLDGTRDLLAAGLTPQDIQAFDASTAARQAYLSASGDETDSDKYAAAAEFAAGNRDVPQRKPGMLKGLKKGQLSSIVNLAAENRAQLEQRWKKGREAMARGMNQYGW</sequence>
<dbReference type="KEGG" id="uma:UMAG_12276"/>
<feature type="compositionally biased region" description="Polar residues" evidence="1">
    <location>
        <begin position="1"/>
        <end position="13"/>
    </location>
</feature>
<evidence type="ECO:0000256" key="1">
    <source>
        <dbReference type="SAM" id="MobiDB-lite"/>
    </source>
</evidence>
<dbReference type="eggNOG" id="ENOG502S8PK">
    <property type="taxonomic scope" value="Eukaryota"/>
</dbReference>
<dbReference type="InParanoid" id="A0A0D1DYG8"/>
<gene>
    <name evidence="2" type="ORF">UMAG_12276</name>
</gene>
<evidence type="ECO:0008006" key="4">
    <source>
        <dbReference type="Google" id="ProtNLM"/>
    </source>
</evidence>
<dbReference type="Proteomes" id="UP000000561">
    <property type="component" value="Chromosome 13"/>
</dbReference>
<reference evidence="2 3" key="1">
    <citation type="journal article" date="2006" name="Nature">
        <title>Insights from the genome of the biotrophic fungal plant pathogen Ustilago maydis.</title>
        <authorList>
            <person name="Kamper J."/>
            <person name="Kahmann R."/>
            <person name="Bolker M."/>
            <person name="Ma L.J."/>
            <person name="Brefort T."/>
            <person name="Saville B.J."/>
            <person name="Banuett F."/>
            <person name="Kronstad J.W."/>
            <person name="Gold S.E."/>
            <person name="Muller O."/>
            <person name="Perlin M.H."/>
            <person name="Wosten H.A."/>
            <person name="de Vries R."/>
            <person name="Ruiz-Herrera J."/>
            <person name="Reynaga-Pena C.G."/>
            <person name="Snetselaar K."/>
            <person name="McCann M."/>
            <person name="Perez-Martin J."/>
            <person name="Feldbrugge M."/>
            <person name="Basse C.W."/>
            <person name="Steinberg G."/>
            <person name="Ibeas J.I."/>
            <person name="Holloman W."/>
            <person name="Guzman P."/>
            <person name="Farman M."/>
            <person name="Stajich J.E."/>
            <person name="Sentandreu R."/>
            <person name="Gonzalez-Prieto J.M."/>
            <person name="Kennell J.C."/>
            <person name="Molina L."/>
            <person name="Schirawski J."/>
            <person name="Mendoza-Mendoza A."/>
            <person name="Greilinger D."/>
            <person name="Munch K."/>
            <person name="Rossel N."/>
            <person name="Scherer M."/>
            <person name="Vranes M."/>
            <person name="Ladendorf O."/>
            <person name="Vincon V."/>
            <person name="Fuchs U."/>
            <person name="Sandrock B."/>
            <person name="Meng S."/>
            <person name="Ho E.C."/>
            <person name="Cahill M.J."/>
            <person name="Boyce K.J."/>
            <person name="Klose J."/>
            <person name="Klosterman S.J."/>
            <person name="Deelstra H.J."/>
            <person name="Ortiz-Castellanos L."/>
            <person name="Li W."/>
            <person name="Sanchez-Alonso P."/>
            <person name="Schreier P.H."/>
            <person name="Hauser-Hahn I."/>
            <person name="Vaupel M."/>
            <person name="Koopmann E."/>
            <person name="Friedrich G."/>
            <person name="Voss H."/>
            <person name="Schluter T."/>
            <person name="Margolis J."/>
            <person name="Platt D."/>
            <person name="Swimmer C."/>
            <person name="Gnirke A."/>
            <person name="Chen F."/>
            <person name="Vysotskaia V."/>
            <person name="Mannhaupt G."/>
            <person name="Guldener U."/>
            <person name="Munsterkotter M."/>
            <person name="Haase D."/>
            <person name="Oesterheld M."/>
            <person name="Mewes H.W."/>
            <person name="Mauceli E.W."/>
            <person name="DeCaprio D."/>
            <person name="Wade C.M."/>
            <person name="Butler J."/>
            <person name="Young S."/>
            <person name="Jaffe D.B."/>
            <person name="Calvo S."/>
            <person name="Nusbaum C."/>
            <person name="Galagan J."/>
            <person name="Birren B.W."/>
        </authorList>
    </citation>
    <scope>NUCLEOTIDE SEQUENCE [LARGE SCALE GENOMIC DNA]</scope>
    <source>
        <strain evidence="3">DSM 14603 / FGSC 9021 / UM521</strain>
    </source>
</reference>
<feature type="compositionally biased region" description="Low complexity" evidence="1">
    <location>
        <begin position="181"/>
        <end position="197"/>
    </location>
</feature>